<dbReference type="InterPro" id="IPR049509">
    <property type="entry name" value="DyP_N"/>
</dbReference>
<evidence type="ECO:0000256" key="5">
    <source>
        <dbReference type="ARBA" id="ARBA00023004"/>
    </source>
</evidence>
<evidence type="ECO:0000256" key="4">
    <source>
        <dbReference type="ARBA" id="ARBA00023002"/>
    </source>
</evidence>
<dbReference type="InterPro" id="IPR011008">
    <property type="entry name" value="Dimeric_a/b-barrel"/>
</dbReference>
<keyword evidence="8" id="KW-1185">Reference proteome</keyword>
<dbReference type="RefSeq" id="WP_106471602.1">
    <property type="nucleotide sequence ID" value="NZ_CP027665.1"/>
</dbReference>
<evidence type="ECO:0000313" key="7">
    <source>
        <dbReference type="EMBL" id="AVO37290.1"/>
    </source>
</evidence>
<dbReference type="InterPro" id="IPR006314">
    <property type="entry name" value="Dyp_peroxidase"/>
</dbReference>
<evidence type="ECO:0000313" key="8">
    <source>
        <dbReference type="Proteomes" id="UP000237655"/>
    </source>
</evidence>
<keyword evidence="2 7" id="KW-0575">Peroxidase</keyword>
<evidence type="ECO:0000256" key="2">
    <source>
        <dbReference type="ARBA" id="ARBA00022559"/>
    </source>
</evidence>
<reference evidence="8" key="1">
    <citation type="submission" date="2018-03" db="EMBL/GenBank/DDBJ databases">
        <title>Genomic analysis of the strain SH-1 isolated from shrimp intestine.</title>
        <authorList>
            <person name="Kim Y.-S."/>
            <person name="Kim S.-E."/>
            <person name="Kim K.-H."/>
        </authorList>
    </citation>
    <scope>NUCLEOTIDE SEQUENCE [LARGE SCALE GENOMIC DNA]</scope>
    <source>
        <strain evidence="8">SH-1</strain>
    </source>
</reference>
<dbReference type="Proteomes" id="UP000237655">
    <property type="component" value="Chromosome"/>
</dbReference>
<dbReference type="GO" id="GO:0046872">
    <property type="term" value="F:metal ion binding"/>
    <property type="evidence" value="ECO:0007669"/>
    <property type="project" value="UniProtKB-KW"/>
</dbReference>
<sequence>MARTLNLHDIQGNVVRAYGRYSFPFARYFFFNITKPDEGRRFVDAVRRHVTTGARWPDQADKPACTVNIGFSFFGLWQLGVPARTLKGMPHEFAEGMKDRAFVLGDRDTTKVAEDDPDWDAHWDPIWRRNRTPGANGIDDVHIWVSLNAQLKTPGSADPVDELDRRTDWLRGLCAASNSGVRLLAGIGRDGAADYQDANAVFDRFGDVVLPTPREHFGFADGIGDPVFDGQYRASEMPDRVIGRGKREGGSWTPIATGEFILGHPDESQELPPAAMPPEFSHNGTFMAYRKLHENVASFDAVVTEEARRYARVMDVPEDEARETLRAKMCGRWSDGTPLAIRPTYPDWRAFRAENGFDDPDPATALKNQAAYLRSPAASDFRYADDMPGFKVPGGAHIRRMNTRDYLDPLNRGGVDEAGKPYPNPDATHALNKRRRVLRRGLPYGASDPAGNSDETEQGVVMMLIGSSLFRQFEFVQQQWVQYGLDFHQGNNTCPMLGEHRVHTRHTIPSDPKSGKPPYIMSKLRTFVECRGGEYFFIPSMTALRLIAMGVVDPT</sequence>
<organism evidence="7 8">
    <name type="scientific">Pukyongiella litopenaei</name>
    <dbReference type="NCBI Taxonomy" id="2605946"/>
    <lineage>
        <taxon>Bacteria</taxon>
        <taxon>Pseudomonadati</taxon>
        <taxon>Pseudomonadota</taxon>
        <taxon>Alphaproteobacteria</taxon>
        <taxon>Rhodobacterales</taxon>
        <taxon>Paracoccaceae</taxon>
        <taxon>Pukyongiella</taxon>
    </lineage>
</organism>
<dbReference type="PANTHER" id="PTHR30521:SF5">
    <property type="entry name" value="BLR4509 PROTEIN"/>
    <property type="match status" value="1"/>
</dbReference>
<dbReference type="GO" id="GO:0004601">
    <property type="term" value="F:peroxidase activity"/>
    <property type="evidence" value="ECO:0007669"/>
    <property type="project" value="UniProtKB-KW"/>
</dbReference>
<keyword evidence="4" id="KW-0560">Oxidoreductase</keyword>
<dbReference type="EMBL" id="CP027665">
    <property type="protein sequence ID" value="AVO37290.1"/>
    <property type="molecule type" value="Genomic_DNA"/>
</dbReference>
<dbReference type="KEGG" id="thas:C6Y53_05885"/>
<dbReference type="GO" id="GO:0020037">
    <property type="term" value="F:heme binding"/>
    <property type="evidence" value="ECO:0007669"/>
    <property type="project" value="InterPro"/>
</dbReference>
<evidence type="ECO:0000256" key="1">
    <source>
        <dbReference type="ARBA" id="ARBA00001970"/>
    </source>
</evidence>
<keyword evidence="5" id="KW-0408">Iron</keyword>
<protein>
    <submittedName>
        <fullName evidence="7">Peroxidase</fullName>
    </submittedName>
</protein>
<proteinExistence type="predicted"/>
<dbReference type="SUPFAM" id="SSF54909">
    <property type="entry name" value="Dimeric alpha+beta barrel"/>
    <property type="match status" value="1"/>
</dbReference>
<evidence type="ECO:0000256" key="3">
    <source>
        <dbReference type="ARBA" id="ARBA00022723"/>
    </source>
</evidence>
<dbReference type="PROSITE" id="PS51404">
    <property type="entry name" value="DYP_PEROXIDASE"/>
    <property type="match status" value="1"/>
</dbReference>
<comment type="cofactor">
    <cofactor evidence="1">
        <name>heme b</name>
        <dbReference type="ChEBI" id="CHEBI:60344"/>
    </cofactor>
</comment>
<name>A0A2S0MN28_9RHOB</name>
<evidence type="ECO:0000259" key="6">
    <source>
        <dbReference type="Pfam" id="PF21105"/>
    </source>
</evidence>
<feature type="domain" description="DyP dimeric alpha+beta barrel" evidence="6">
    <location>
        <begin position="9"/>
        <end position="123"/>
    </location>
</feature>
<accession>A0A2S0MN28</accession>
<dbReference type="PANTHER" id="PTHR30521">
    <property type="entry name" value="DEFERROCHELATASE/PEROXIDASE"/>
    <property type="match status" value="1"/>
</dbReference>
<keyword evidence="3" id="KW-0479">Metal-binding</keyword>
<dbReference type="Pfam" id="PF21105">
    <property type="entry name" value="DyP_N"/>
    <property type="match status" value="1"/>
</dbReference>
<dbReference type="GO" id="GO:0005829">
    <property type="term" value="C:cytosol"/>
    <property type="evidence" value="ECO:0007669"/>
    <property type="project" value="TreeGrafter"/>
</dbReference>
<gene>
    <name evidence="7" type="ORF">C6Y53_05885</name>
</gene>
<dbReference type="AlphaFoldDB" id="A0A2S0MN28"/>